<evidence type="ECO:0000313" key="2">
    <source>
        <dbReference type="Proteomes" id="UP000678499"/>
    </source>
</evidence>
<name>A0A7R9GFY7_9CRUS</name>
<dbReference type="AlphaFoldDB" id="A0A7R9GFY7"/>
<protein>
    <submittedName>
        <fullName evidence="1">Uncharacterized protein</fullName>
    </submittedName>
</protein>
<accession>A0A7R9GFY7</accession>
<reference evidence="1" key="1">
    <citation type="submission" date="2020-11" db="EMBL/GenBank/DDBJ databases">
        <authorList>
            <person name="Tran Van P."/>
        </authorList>
    </citation>
    <scope>NUCLEOTIDE SEQUENCE</scope>
</reference>
<evidence type="ECO:0000313" key="1">
    <source>
        <dbReference type="EMBL" id="CAD7279671.1"/>
    </source>
</evidence>
<keyword evidence="2" id="KW-1185">Reference proteome</keyword>
<sequence>MKSSTKLCSQHKSDAHEVLSKTLKCFPSILGITELLPFARQDTLTLTMGSAFACVSRDSILEEGRAVRMKLSEECNFGRGLQSKRRKNGYTAVLLRPAPLVGRAKIVEMNPVGFRGGPTGISLPFVRRTCLSRPMYPFPGPQYPASMLTPDFPQMAW</sequence>
<dbReference type="Proteomes" id="UP000678499">
    <property type="component" value="Unassembled WGS sequence"/>
</dbReference>
<gene>
    <name evidence="1" type="ORF">NMOB1V02_LOCUS7339</name>
</gene>
<proteinExistence type="predicted"/>
<dbReference type="EMBL" id="CAJPEX010001738">
    <property type="protein sequence ID" value="CAG0919823.1"/>
    <property type="molecule type" value="Genomic_DNA"/>
</dbReference>
<organism evidence="1">
    <name type="scientific">Notodromas monacha</name>
    <dbReference type="NCBI Taxonomy" id="399045"/>
    <lineage>
        <taxon>Eukaryota</taxon>
        <taxon>Metazoa</taxon>
        <taxon>Ecdysozoa</taxon>
        <taxon>Arthropoda</taxon>
        <taxon>Crustacea</taxon>
        <taxon>Oligostraca</taxon>
        <taxon>Ostracoda</taxon>
        <taxon>Podocopa</taxon>
        <taxon>Podocopida</taxon>
        <taxon>Cypridocopina</taxon>
        <taxon>Cypridoidea</taxon>
        <taxon>Cyprididae</taxon>
        <taxon>Notodromas</taxon>
    </lineage>
</organism>
<dbReference type="EMBL" id="OA883775">
    <property type="protein sequence ID" value="CAD7279671.1"/>
    <property type="molecule type" value="Genomic_DNA"/>
</dbReference>